<proteinExistence type="predicted"/>
<reference evidence="1" key="1">
    <citation type="journal article" date="2014" name="Front. Microbiol.">
        <title>High frequency of phylogenetically diverse reductive dehalogenase-homologous genes in deep subseafloor sedimentary metagenomes.</title>
        <authorList>
            <person name="Kawai M."/>
            <person name="Futagami T."/>
            <person name="Toyoda A."/>
            <person name="Takaki Y."/>
            <person name="Nishi S."/>
            <person name="Hori S."/>
            <person name="Arai W."/>
            <person name="Tsubouchi T."/>
            <person name="Morono Y."/>
            <person name="Uchiyama I."/>
            <person name="Ito T."/>
            <person name="Fujiyama A."/>
            <person name="Inagaki F."/>
            <person name="Takami H."/>
        </authorList>
    </citation>
    <scope>NUCLEOTIDE SEQUENCE</scope>
    <source>
        <strain evidence="1">Expedition CK06-06</strain>
    </source>
</reference>
<dbReference type="InterPro" id="IPR012341">
    <property type="entry name" value="6hp_glycosidase-like_sf"/>
</dbReference>
<dbReference type="GO" id="GO:0005975">
    <property type="term" value="P:carbohydrate metabolic process"/>
    <property type="evidence" value="ECO:0007669"/>
    <property type="project" value="InterPro"/>
</dbReference>
<organism evidence="1">
    <name type="scientific">marine sediment metagenome</name>
    <dbReference type="NCBI Taxonomy" id="412755"/>
    <lineage>
        <taxon>unclassified sequences</taxon>
        <taxon>metagenomes</taxon>
        <taxon>ecological metagenomes</taxon>
    </lineage>
</organism>
<feature type="non-terminal residue" evidence="1">
    <location>
        <position position="1"/>
    </location>
</feature>
<name>X1SW12_9ZZZZ</name>
<evidence type="ECO:0008006" key="2">
    <source>
        <dbReference type="Google" id="ProtNLM"/>
    </source>
</evidence>
<accession>X1SW12</accession>
<dbReference type="AlphaFoldDB" id="X1SW12"/>
<comment type="caution">
    <text evidence="1">The sequence shown here is derived from an EMBL/GenBank/DDBJ whole genome shotgun (WGS) entry which is preliminary data.</text>
</comment>
<dbReference type="InterPro" id="IPR008928">
    <property type="entry name" value="6-hairpin_glycosidase_sf"/>
</dbReference>
<dbReference type="EMBL" id="BARW01015641">
    <property type="protein sequence ID" value="GAI97153.1"/>
    <property type="molecule type" value="Genomic_DNA"/>
</dbReference>
<dbReference type="Gene3D" id="1.50.10.10">
    <property type="match status" value="1"/>
</dbReference>
<evidence type="ECO:0000313" key="1">
    <source>
        <dbReference type="EMBL" id="GAI97153.1"/>
    </source>
</evidence>
<gene>
    <name evidence="1" type="ORF">S12H4_27401</name>
</gene>
<dbReference type="SUPFAM" id="SSF48208">
    <property type="entry name" value="Six-hairpin glycosidases"/>
    <property type="match status" value="1"/>
</dbReference>
<protein>
    <recommendedName>
        <fullName evidence="2">Glycogen debranching enzyme C-terminal domain-containing protein</fullName>
    </recommendedName>
</protein>
<sequence>GSVWPHDNSIIIKGLTRYNYHREAVKVINGLIKASQYFKYNRLPELFCGFSHKETKRPIEHPVACSPQAWACGSIYLIIQSLLGINSDVTNNSIYLKPILPDEINKVEVKNLKIGDNRADFTLSKEGNRIKLSKAKVERNIKLILLKNF</sequence>